<dbReference type="Proteomes" id="UP000252586">
    <property type="component" value="Unassembled WGS sequence"/>
</dbReference>
<keyword evidence="5" id="KW-1185">Reference proteome</keyword>
<keyword evidence="2" id="KW-0472">Membrane</keyword>
<feature type="compositionally biased region" description="Basic residues" evidence="1">
    <location>
        <begin position="807"/>
        <end position="820"/>
    </location>
</feature>
<dbReference type="STRING" id="1210090.GCA_001613185_00587"/>
<accession>A0A366DQA0</accession>
<gene>
    <name evidence="4" type="ORF">DFR74_104353</name>
</gene>
<dbReference type="InterPro" id="IPR046112">
    <property type="entry name" value="DUF6049"/>
</dbReference>
<protein>
    <recommendedName>
        <fullName evidence="6">Glycoprotein</fullName>
    </recommendedName>
</protein>
<feature type="region of interest" description="Disordered" evidence="1">
    <location>
        <begin position="791"/>
        <end position="827"/>
    </location>
</feature>
<evidence type="ECO:0008006" key="6">
    <source>
        <dbReference type="Google" id="ProtNLM"/>
    </source>
</evidence>
<comment type="caution">
    <text evidence="4">The sequence shown here is derived from an EMBL/GenBank/DDBJ whole genome shotgun (WGS) entry which is preliminary data.</text>
</comment>
<dbReference type="AlphaFoldDB" id="A0A366DQA0"/>
<proteinExistence type="predicted"/>
<reference evidence="4 5" key="1">
    <citation type="submission" date="2018-06" db="EMBL/GenBank/DDBJ databases">
        <title>Genomic Encyclopedia of Type Strains, Phase IV (KMG-IV): sequencing the most valuable type-strain genomes for metagenomic binning, comparative biology and taxonomic classification.</title>
        <authorList>
            <person name="Goeker M."/>
        </authorList>
    </citation>
    <scope>NUCLEOTIDE SEQUENCE [LARGE SCALE GENOMIC DNA]</scope>
    <source>
        <strain evidence="4 5">DSM 44599</strain>
    </source>
</reference>
<keyword evidence="3" id="KW-0732">Signal</keyword>
<evidence type="ECO:0000313" key="5">
    <source>
        <dbReference type="Proteomes" id="UP000252586"/>
    </source>
</evidence>
<feature type="transmembrane region" description="Helical" evidence="2">
    <location>
        <begin position="761"/>
        <end position="782"/>
    </location>
</feature>
<sequence length="827" mass="87205">MTRGLCRIIVAVLTLLAAVAAPLVLAGPGSGQPNGSNTTSGPQFLKLSLDSVSPSAVTVTSDPLLTVSGTVTNIGDRVVDDISVRLQRAPAVSEPSGLRSSLSLDQVNFDLSGPFEEVVDRLSPGQRKQFTLSMPLRQDGSGEASLGISEPGVYPLLLNVNGEPAYGTQARLDDARFLLPVLGLPPVEPDGAQPVPPPANPPVATTLLWPLADRPRWVAGVPGSVNGMAELTDDELAASLSKGGRLEQLLGALESAIGTGVTRSRELSTSVCLAVDPDLLLTVQAMTSEYRVLASPSDPDGATREGAGTEAAQNWLDRLRALASSLCTVALPFAQVDVTALAAVNDPDLSARALNAPADLVDSILGVRSLRGVSLPDSGTVDAGGGMLLRGHGVTTAVLADSAVVPEGSAGSMTARQSVDVPESAAPELVSVPSVTAPPAPAPTPEAAQPDPGLRVATFDIWSATALAAVGSNPPTPSFTPNRVRYEVMNDSRTARLQDALGAISWSALNPQAGGPRSMLLSPPQQWGANRDEATALLKQVELLMRGNLATPRAFADLVALPPDPRPFELSYLSQAAADAVPERFVLPVRDQGRRVSELMRALVDVPEFEPTPGQFLTPLRDDLVRVLSLSDRRSGNASTPDTFAQRRLDQTTRTMDELFGSVSVLPPGGVYTLASEQSPLLLVARNDLPVAIRIRFRIEAPAETKITDIGEQQLPPKGTRSFQIPTEVSDSRNLVIPISLTTPEGIGLGEATSVSVRSNAYGQALAIITASAGLLLFVLVGRRLWRRFRGRPDPADEGVGPDLRRRASRYRRARKRALRKAGQEAR</sequence>
<keyword evidence="2" id="KW-1133">Transmembrane helix</keyword>
<dbReference type="EMBL" id="QNRE01000004">
    <property type="protein sequence ID" value="RBO91649.1"/>
    <property type="molecule type" value="Genomic_DNA"/>
</dbReference>
<feature type="chain" id="PRO_5039365903" description="Glycoprotein" evidence="3">
    <location>
        <begin position="27"/>
        <end position="827"/>
    </location>
</feature>
<dbReference type="Pfam" id="PF19516">
    <property type="entry name" value="DUF6049"/>
    <property type="match status" value="2"/>
</dbReference>
<evidence type="ECO:0000256" key="3">
    <source>
        <dbReference type="SAM" id="SignalP"/>
    </source>
</evidence>
<dbReference type="OrthoDB" id="3797035at2"/>
<evidence type="ECO:0000256" key="1">
    <source>
        <dbReference type="SAM" id="MobiDB-lite"/>
    </source>
</evidence>
<name>A0A366DQA0_9NOCA</name>
<keyword evidence="2" id="KW-0812">Transmembrane</keyword>
<feature type="signal peptide" evidence="3">
    <location>
        <begin position="1"/>
        <end position="26"/>
    </location>
</feature>
<evidence type="ECO:0000313" key="4">
    <source>
        <dbReference type="EMBL" id="RBO91649.1"/>
    </source>
</evidence>
<dbReference type="RefSeq" id="WP_067502832.1">
    <property type="nucleotide sequence ID" value="NZ_CP107943.1"/>
</dbReference>
<organism evidence="4 5">
    <name type="scientific">Nocardia puris</name>
    <dbReference type="NCBI Taxonomy" id="208602"/>
    <lineage>
        <taxon>Bacteria</taxon>
        <taxon>Bacillati</taxon>
        <taxon>Actinomycetota</taxon>
        <taxon>Actinomycetes</taxon>
        <taxon>Mycobacteriales</taxon>
        <taxon>Nocardiaceae</taxon>
        <taxon>Nocardia</taxon>
    </lineage>
</organism>
<feature type="region of interest" description="Disordered" evidence="1">
    <location>
        <begin position="433"/>
        <end position="452"/>
    </location>
</feature>
<evidence type="ECO:0000256" key="2">
    <source>
        <dbReference type="SAM" id="Phobius"/>
    </source>
</evidence>